<dbReference type="InterPro" id="IPR010994">
    <property type="entry name" value="RuvA_2-like"/>
</dbReference>
<keyword evidence="5 6" id="KW-0234">DNA repair</keyword>
<evidence type="ECO:0000313" key="8">
    <source>
        <dbReference type="EMBL" id="KPL77850.1"/>
    </source>
</evidence>
<sequence>MIASISGKVLSHDDESLVVDVGGVGLRVYSTREVCSQARAGEPIFLHTHLVVREDALTLFGFESEKERDFFLLLLGVNGIGPRIALATLSTLSIDAIRRAVLSEQPEVFSRVPGIGKKGAQRVFLHLQGRVGEGEAFAASSAPDIDAMVLEALTGLGYSVVEAQTAIQSLPKDAPEDVETRLMLALQFFS</sequence>
<feature type="region of interest" description="Domain II" evidence="6">
    <location>
        <begin position="64"/>
        <end position="141"/>
    </location>
</feature>
<dbReference type="InterPro" id="IPR013849">
    <property type="entry name" value="DNA_helicase_Holl-junc_RuvA_I"/>
</dbReference>
<keyword evidence="3 6" id="KW-0238">DNA-binding</keyword>
<evidence type="ECO:0000256" key="2">
    <source>
        <dbReference type="ARBA" id="ARBA00022763"/>
    </source>
</evidence>
<dbReference type="GO" id="GO:0009378">
    <property type="term" value="F:four-way junction helicase activity"/>
    <property type="evidence" value="ECO:0007669"/>
    <property type="project" value="InterPro"/>
</dbReference>
<comment type="subunit">
    <text evidence="6">Homotetramer. Forms an RuvA(8)-RuvB(12)-Holliday junction (HJ) complex. HJ DNA is sandwiched between 2 RuvA tetramers; dsDNA enters through RuvA and exits via RuvB. An RuvB hexamer assembles on each DNA strand where it exits the tetramer. Each RuvB hexamer is contacted by two RuvA subunits (via domain III) on 2 adjacent RuvB subunits; this complex drives branch migration. In the full resolvosome a probable DNA-RuvA(4)-RuvB(12)-RuvC(2) complex forms which resolves the HJ.</text>
</comment>
<dbReference type="SUPFAM" id="SSF47781">
    <property type="entry name" value="RuvA domain 2-like"/>
    <property type="match status" value="1"/>
</dbReference>
<dbReference type="CDD" id="cd14332">
    <property type="entry name" value="UBA_RuvA_C"/>
    <property type="match status" value="1"/>
</dbReference>
<comment type="function">
    <text evidence="6">The RuvA-RuvB-RuvC complex processes Holliday junction (HJ) DNA during genetic recombination and DNA repair, while the RuvA-RuvB complex plays an important role in the rescue of blocked DNA replication forks via replication fork reversal (RFR). RuvA specifically binds to HJ cruciform DNA, conferring on it an open structure. The RuvB hexamer acts as an ATP-dependent pump, pulling dsDNA into and through the RuvAB complex. HJ branch migration allows RuvC to scan DNA until it finds its consensus sequence, where it cleaves and resolves the cruciform DNA.</text>
</comment>
<dbReference type="GO" id="GO:0009379">
    <property type="term" value="C:Holliday junction helicase complex"/>
    <property type="evidence" value="ECO:0007669"/>
    <property type="project" value="InterPro"/>
</dbReference>
<dbReference type="Pfam" id="PF07499">
    <property type="entry name" value="RuvA_C"/>
    <property type="match status" value="1"/>
</dbReference>
<dbReference type="HAMAP" id="MF_00031">
    <property type="entry name" value="DNA_HJ_migration_RuvA"/>
    <property type="match status" value="1"/>
</dbReference>
<organism evidence="8 9">
    <name type="scientific">Ornatilinea apprima</name>
    <dbReference type="NCBI Taxonomy" id="1134406"/>
    <lineage>
        <taxon>Bacteria</taxon>
        <taxon>Bacillati</taxon>
        <taxon>Chloroflexota</taxon>
        <taxon>Anaerolineae</taxon>
        <taxon>Anaerolineales</taxon>
        <taxon>Anaerolineaceae</taxon>
        <taxon>Ornatilinea</taxon>
    </lineage>
</organism>
<dbReference type="EMBL" id="LGCL01000021">
    <property type="protein sequence ID" value="KPL77850.1"/>
    <property type="molecule type" value="Genomic_DNA"/>
</dbReference>
<keyword evidence="9" id="KW-1185">Reference proteome</keyword>
<comment type="caution">
    <text evidence="6">Lacks conserved residue(s) required for the propagation of feature annotation.</text>
</comment>
<dbReference type="GO" id="GO:0006281">
    <property type="term" value="P:DNA repair"/>
    <property type="evidence" value="ECO:0007669"/>
    <property type="project" value="UniProtKB-UniRule"/>
</dbReference>
<reference evidence="8 9" key="1">
    <citation type="submission" date="2015-07" db="EMBL/GenBank/DDBJ databases">
        <title>Genome sequence of Ornatilinea apprima DSM 23815.</title>
        <authorList>
            <person name="Hemp J."/>
            <person name="Ward L.M."/>
            <person name="Pace L.A."/>
            <person name="Fischer W.W."/>
        </authorList>
    </citation>
    <scope>NUCLEOTIDE SEQUENCE [LARGE SCALE GENOMIC DNA]</scope>
    <source>
        <strain evidence="8 9">P3M-1</strain>
    </source>
</reference>
<dbReference type="Proteomes" id="UP000050417">
    <property type="component" value="Unassembled WGS sequence"/>
</dbReference>
<evidence type="ECO:0000259" key="7">
    <source>
        <dbReference type="SMART" id="SM00278"/>
    </source>
</evidence>
<dbReference type="InterPro" id="IPR003583">
    <property type="entry name" value="Hlx-hairpin-Hlx_DNA-bd_motif"/>
</dbReference>
<dbReference type="NCBIfam" id="TIGR00084">
    <property type="entry name" value="ruvA"/>
    <property type="match status" value="1"/>
</dbReference>
<dbReference type="GO" id="GO:0048476">
    <property type="term" value="C:Holliday junction resolvase complex"/>
    <property type="evidence" value="ECO:0007669"/>
    <property type="project" value="UniProtKB-UniRule"/>
</dbReference>
<dbReference type="InterPro" id="IPR011114">
    <property type="entry name" value="RuvA_C"/>
</dbReference>
<evidence type="ECO:0000313" key="9">
    <source>
        <dbReference type="Proteomes" id="UP000050417"/>
    </source>
</evidence>
<dbReference type="Gene3D" id="1.10.8.10">
    <property type="entry name" value="DNA helicase RuvA subunit, C-terminal domain"/>
    <property type="match status" value="1"/>
</dbReference>
<dbReference type="SUPFAM" id="SSF50249">
    <property type="entry name" value="Nucleic acid-binding proteins"/>
    <property type="match status" value="1"/>
</dbReference>
<dbReference type="SUPFAM" id="SSF46929">
    <property type="entry name" value="DNA helicase RuvA subunit, C-terminal domain"/>
    <property type="match status" value="1"/>
</dbReference>
<evidence type="ECO:0000256" key="5">
    <source>
        <dbReference type="ARBA" id="ARBA00023204"/>
    </source>
</evidence>
<dbReference type="Pfam" id="PF14520">
    <property type="entry name" value="HHH_5"/>
    <property type="match status" value="1"/>
</dbReference>
<dbReference type="GO" id="GO:0005524">
    <property type="term" value="F:ATP binding"/>
    <property type="evidence" value="ECO:0007669"/>
    <property type="project" value="InterPro"/>
</dbReference>
<comment type="similarity">
    <text evidence="6">Belongs to the RuvA family.</text>
</comment>
<keyword evidence="1 6" id="KW-0963">Cytoplasm</keyword>
<dbReference type="Gene3D" id="2.40.50.140">
    <property type="entry name" value="Nucleic acid-binding proteins"/>
    <property type="match status" value="1"/>
</dbReference>
<evidence type="ECO:0000256" key="4">
    <source>
        <dbReference type="ARBA" id="ARBA00023172"/>
    </source>
</evidence>
<dbReference type="RefSeq" id="WP_075062497.1">
    <property type="nucleotide sequence ID" value="NZ_LGCL01000021.1"/>
</dbReference>
<accession>A0A0N8GNE2</accession>
<dbReference type="Pfam" id="PF01330">
    <property type="entry name" value="RuvA_N"/>
    <property type="match status" value="1"/>
</dbReference>
<dbReference type="Gene3D" id="1.10.150.20">
    <property type="entry name" value="5' to 3' exonuclease, C-terminal subdomain"/>
    <property type="match status" value="1"/>
</dbReference>
<comment type="domain">
    <text evidence="6">Has three domains with a flexible linker between the domains II and III and assumes an 'L' shape. Domain III is highly mobile and contacts RuvB.</text>
</comment>
<feature type="domain" description="Helix-hairpin-helix DNA-binding motif class 1" evidence="7">
    <location>
        <begin position="72"/>
        <end position="91"/>
    </location>
</feature>
<dbReference type="STRING" id="1134406.ADN00_08175"/>
<dbReference type="SMART" id="SM00278">
    <property type="entry name" value="HhH1"/>
    <property type="match status" value="2"/>
</dbReference>
<dbReference type="InterPro" id="IPR012340">
    <property type="entry name" value="NA-bd_OB-fold"/>
</dbReference>
<comment type="caution">
    <text evidence="8">The sequence shown here is derived from an EMBL/GenBank/DDBJ whole genome shotgun (WGS) entry which is preliminary data.</text>
</comment>
<dbReference type="GO" id="GO:0000400">
    <property type="term" value="F:four-way junction DNA binding"/>
    <property type="evidence" value="ECO:0007669"/>
    <property type="project" value="UniProtKB-UniRule"/>
</dbReference>
<evidence type="ECO:0000256" key="6">
    <source>
        <dbReference type="HAMAP-Rule" id="MF_00031"/>
    </source>
</evidence>
<evidence type="ECO:0000256" key="3">
    <source>
        <dbReference type="ARBA" id="ARBA00023125"/>
    </source>
</evidence>
<dbReference type="InterPro" id="IPR036267">
    <property type="entry name" value="RuvA_C_sf"/>
</dbReference>
<dbReference type="OrthoDB" id="5293449at2"/>
<keyword evidence="2 6" id="KW-0227">DNA damage</keyword>
<feature type="domain" description="Helix-hairpin-helix DNA-binding motif class 1" evidence="7">
    <location>
        <begin position="107"/>
        <end position="126"/>
    </location>
</feature>
<dbReference type="InterPro" id="IPR000085">
    <property type="entry name" value="RuvA"/>
</dbReference>
<name>A0A0N8GNE2_9CHLR</name>
<protein>
    <recommendedName>
        <fullName evidence="6">Holliday junction branch migration complex subunit RuvA</fullName>
    </recommendedName>
</protein>
<dbReference type="GO" id="GO:0005737">
    <property type="term" value="C:cytoplasm"/>
    <property type="evidence" value="ECO:0007669"/>
    <property type="project" value="UniProtKB-SubCell"/>
</dbReference>
<gene>
    <name evidence="6" type="primary">ruvA</name>
    <name evidence="8" type="ORF">ADN00_08175</name>
</gene>
<dbReference type="AlphaFoldDB" id="A0A0N8GNE2"/>
<dbReference type="GO" id="GO:0006310">
    <property type="term" value="P:DNA recombination"/>
    <property type="evidence" value="ECO:0007669"/>
    <property type="project" value="UniProtKB-UniRule"/>
</dbReference>
<proteinExistence type="inferred from homology"/>
<comment type="subcellular location">
    <subcellularLocation>
        <location evidence="6">Cytoplasm</location>
    </subcellularLocation>
</comment>
<evidence type="ECO:0000256" key="1">
    <source>
        <dbReference type="ARBA" id="ARBA00022490"/>
    </source>
</evidence>
<dbReference type="PATRIC" id="fig|1134406.4.peg.636"/>
<keyword evidence="4 6" id="KW-0233">DNA recombination</keyword>
<feature type="region of interest" description="Domain III" evidence="6">
    <location>
        <begin position="148"/>
        <end position="190"/>
    </location>
</feature>